<gene>
    <name evidence="2" type="ORF">DSL72_006889</name>
</gene>
<proteinExistence type="predicted"/>
<dbReference type="Proteomes" id="UP000672032">
    <property type="component" value="Chromosome 6"/>
</dbReference>
<accession>A0A8A3PK39</accession>
<evidence type="ECO:0000313" key="2">
    <source>
        <dbReference type="EMBL" id="QSZ35767.1"/>
    </source>
</evidence>
<dbReference type="AlphaFoldDB" id="A0A8A3PK39"/>
<organism evidence="2 3">
    <name type="scientific">Monilinia vaccinii-corymbosi</name>
    <dbReference type="NCBI Taxonomy" id="61207"/>
    <lineage>
        <taxon>Eukaryota</taxon>
        <taxon>Fungi</taxon>
        <taxon>Dikarya</taxon>
        <taxon>Ascomycota</taxon>
        <taxon>Pezizomycotina</taxon>
        <taxon>Leotiomycetes</taxon>
        <taxon>Helotiales</taxon>
        <taxon>Sclerotiniaceae</taxon>
        <taxon>Monilinia</taxon>
    </lineage>
</organism>
<keyword evidence="3" id="KW-1185">Reference proteome</keyword>
<reference evidence="2" key="1">
    <citation type="submission" date="2020-10" db="EMBL/GenBank/DDBJ databases">
        <title>Genome Sequence of Monilinia vaccinii-corymbosi Sheds Light on Mummy Berry Disease Infection of Blueberry and Mating Type.</title>
        <authorList>
            <person name="Yow A.G."/>
            <person name="Zhang Y."/>
            <person name="Bansal K."/>
            <person name="Eacker S.M."/>
            <person name="Sullivan S."/>
            <person name="Liachko I."/>
            <person name="Cubeta M.A."/>
            <person name="Rollins J.A."/>
            <person name="Ashrafi H."/>
        </authorList>
    </citation>
    <scope>NUCLEOTIDE SEQUENCE</scope>
    <source>
        <strain evidence="2">RL-1</strain>
    </source>
</reference>
<dbReference type="EMBL" id="CP063410">
    <property type="protein sequence ID" value="QSZ35767.1"/>
    <property type="molecule type" value="Genomic_DNA"/>
</dbReference>
<protein>
    <submittedName>
        <fullName evidence="2">Uncharacterized protein</fullName>
    </submittedName>
</protein>
<sequence>MTMLFREQEPHLLHHVPPSRDMAAASKIAGESMRSFVSMLNDDSSATIEKHVIVEIMNALSSERFSAADEVSRPSTKALPAHAGRMTEDDSELSSQRSSAVKGPILTPAQLRAANRRKDTTVCAPVTLSAATPPPPATSSPVTTTLPRN</sequence>
<evidence type="ECO:0000256" key="1">
    <source>
        <dbReference type="SAM" id="MobiDB-lite"/>
    </source>
</evidence>
<name>A0A8A3PK39_9HELO</name>
<feature type="region of interest" description="Disordered" evidence="1">
    <location>
        <begin position="65"/>
        <end position="149"/>
    </location>
</feature>
<feature type="compositionally biased region" description="Low complexity" evidence="1">
    <location>
        <begin position="139"/>
        <end position="149"/>
    </location>
</feature>
<evidence type="ECO:0000313" key="3">
    <source>
        <dbReference type="Proteomes" id="UP000672032"/>
    </source>
</evidence>